<protein>
    <recommendedName>
        <fullName evidence="1">Aminoglycoside phosphotransferase domain-containing protein</fullName>
    </recommendedName>
</protein>
<dbReference type="GO" id="GO:0005739">
    <property type="term" value="C:mitochondrion"/>
    <property type="evidence" value="ECO:0007669"/>
    <property type="project" value="TreeGrafter"/>
</dbReference>
<dbReference type="GeneID" id="27899563"/>
<organism evidence="2 3">
    <name type="scientific">Sphaerulina musiva (strain SO2202)</name>
    <name type="common">Poplar stem canker fungus</name>
    <name type="synonym">Septoria musiva</name>
    <dbReference type="NCBI Taxonomy" id="692275"/>
    <lineage>
        <taxon>Eukaryota</taxon>
        <taxon>Fungi</taxon>
        <taxon>Dikarya</taxon>
        <taxon>Ascomycota</taxon>
        <taxon>Pezizomycotina</taxon>
        <taxon>Dothideomycetes</taxon>
        <taxon>Dothideomycetidae</taxon>
        <taxon>Mycosphaerellales</taxon>
        <taxon>Mycosphaerellaceae</taxon>
        <taxon>Sphaerulina</taxon>
    </lineage>
</organism>
<keyword evidence="3" id="KW-1185">Reference proteome</keyword>
<evidence type="ECO:0000313" key="3">
    <source>
        <dbReference type="Proteomes" id="UP000016931"/>
    </source>
</evidence>
<dbReference type="PANTHER" id="PTHR36091">
    <property type="entry name" value="ALTERED INHERITANCE OF MITOCHONDRIA PROTEIN 9, MITOCHONDRIAL"/>
    <property type="match status" value="1"/>
</dbReference>
<reference evidence="2 3" key="1">
    <citation type="journal article" date="2012" name="PLoS Pathog.">
        <title>Diverse lifestyles and strategies of plant pathogenesis encoded in the genomes of eighteen Dothideomycetes fungi.</title>
        <authorList>
            <person name="Ohm R.A."/>
            <person name="Feau N."/>
            <person name="Henrissat B."/>
            <person name="Schoch C.L."/>
            <person name="Horwitz B.A."/>
            <person name="Barry K.W."/>
            <person name="Condon B.J."/>
            <person name="Copeland A.C."/>
            <person name="Dhillon B."/>
            <person name="Glaser F."/>
            <person name="Hesse C.N."/>
            <person name="Kosti I."/>
            <person name="LaButti K."/>
            <person name="Lindquist E.A."/>
            <person name="Lucas S."/>
            <person name="Salamov A.A."/>
            <person name="Bradshaw R.E."/>
            <person name="Ciuffetti L."/>
            <person name="Hamelin R.C."/>
            <person name="Kema G.H.J."/>
            <person name="Lawrence C."/>
            <person name="Scott J.A."/>
            <person name="Spatafora J.W."/>
            <person name="Turgeon B.G."/>
            <person name="de Wit P.J.G.M."/>
            <person name="Zhong S."/>
            <person name="Goodwin S.B."/>
            <person name="Grigoriev I.V."/>
        </authorList>
    </citation>
    <scope>NUCLEOTIDE SEQUENCE [LARGE SCALE GENOMIC DNA]</scope>
    <source>
        <strain evidence="2 3">SO2202</strain>
    </source>
</reference>
<dbReference type="EMBL" id="KB456261">
    <property type="protein sequence ID" value="EMF15853.1"/>
    <property type="molecule type" value="Genomic_DNA"/>
</dbReference>
<evidence type="ECO:0000313" key="2">
    <source>
        <dbReference type="EMBL" id="EMF15853.1"/>
    </source>
</evidence>
<dbReference type="eggNOG" id="ENOG502SHAC">
    <property type="taxonomic scope" value="Eukaryota"/>
</dbReference>
<evidence type="ECO:0000259" key="1">
    <source>
        <dbReference type="Pfam" id="PF01636"/>
    </source>
</evidence>
<dbReference type="Pfam" id="PF01636">
    <property type="entry name" value="APH"/>
    <property type="match status" value="1"/>
</dbReference>
<name>M3CQ83_SPHMS</name>
<sequence length="547" mass="62433">MAFCFNSHRRVLRLATHWHPLFSTTQLKSHHEIRLFTATATAAAAAQIPHDSEIFNYTSGRWLYNEKKRFDERRLIFNVSALLEAAAKSVNRTKDDIKSFCKLAEGGFNRVFEFTMRDGLQVIARLPYPSTQPKLLATASEVATMDLVRRHGVPTPIVYGYSADANNPVGSEYIMMEKVPGRCLGDIWYELSDKERVTVLGSIVDQEAKLFGISFPAYGSVYNTADLPQHMGHAKLEAEAGRFCVGPDVSLKYWFETRSQLEISRSAAMTCQQVLEGGAQKELALQTHGKPRLPFDGEYREMFGYNKVDPGEHVSSLENYLKIAAYIVPHQDWLCKPVIRHPDLNQNNIFVDDDYSEALKKPEYPSNLDELDEDDRKSEIELYRRRLTHFYYTEATCTKLSSHYDALAHDKGLVRKRLYCLAVEPWEGNSIPLKANLALVAKCWSEFMRTARESDYKAAPCPISFQEKDAEETVRKSLEQEKMDKTMRMLRDGIGISTNCWVSFEKYDYAVAAANEVKAMALGFAESDHEREMIVQHWPFADFDEDG</sequence>
<dbReference type="OMA" id="RRHTHFF"/>
<dbReference type="InterPro" id="IPR011009">
    <property type="entry name" value="Kinase-like_dom_sf"/>
</dbReference>
<feature type="domain" description="Aminoglycoside phosphotransferase" evidence="1">
    <location>
        <begin position="103"/>
        <end position="354"/>
    </location>
</feature>
<dbReference type="OrthoDB" id="10003767at2759"/>
<dbReference type="STRING" id="692275.M3CQ83"/>
<dbReference type="InterPro" id="IPR051035">
    <property type="entry name" value="Mito_inheritance_9"/>
</dbReference>
<proteinExistence type="predicted"/>
<dbReference type="SUPFAM" id="SSF56112">
    <property type="entry name" value="Protein kinase-like (PK-like)"/>
    <property type="match status" value="1"/>
</dbReference>
<dbReference type="RefSeq" id="XP_016763974.1">
    <property type="nucleotide sequence ID" value="XM_016902426.1"/>
</dbReference>
<dbReference type="PANTHER" id="PTHR36091:SF2">
    <property type="entry name" value="AMINOGLYCOSIDE PHOSPHOTRANSFERASE DOMAIN-CONTAINING PROTEIN"/>
    <property type="match status" value="1"/>
</dbReference>
<dbReference type="Proteomes" id="UP000016931">
    <property type="component" value="Unassembled WGS sequence"/>
</dbReference>
<dbReference type="HOGENOM" id="CLU_019189_9_1_1"/>
<dbReference type="AlphaFoldDB" id="M3CQ83"/>
<accession>M3CQ83</accession>
<gene>
    <name evidence="2" type="ORF">SEPMUDRAFT_131459</name>
</gene>
<dbReference type="InterPro" id="IPR002575">
    <property type="entry name" value="Aminoglycoside_PTrfase"/>
</dbReference>